<dbReference type="EMBL" id="MT675124">
    <property type="protein sequence ID" value="QMV29948.1"/>
    <property type="molecule type" value="Genomic_DNA"/>
</dbReference>
<name>A0A7G5B0X5_9CAUD</name>
<dbReference type="Proteomes" id="UP000515430">
    <property type="component" value="Segment"/>
</dbReference>
<proteinExistence type="predicted"/>
<reference evidence="2" key="1">
    <citation type="submission" date="2020-06" db="EMBL/GenBank/DDBJ databases">
        <title>Complete genome sequences of Providencia rettgeri bacteriophages PibeRecoleta, Stilesk and PatoteraRojo.</title>
        <authorList>
            <person name="Batinovic S."/>
            <person name="Chan H.T."/>
            <person name="Stiles J."/>
            <person name="Petrovski S."/>
        </authorList>
    </citation>
    <scope>NUCLEOTIDE SEQUENCE [LARGE SCALE GENOMIC DNA]</scope>
</reference>
<dbReference type="RefSeq" id="YP_009999834.1">
    <property type="nucleotide sequence ID" value="NC_053009.1"/>
</dbReference>
<protein>
    <submittedName>
        <fullName evidence="1">Uncharacterized protein</fullName>
    </submittedName>
</protein>
<organism evidence="1 2">
    <name type="scientific">Providencia phage vB_PreS-PibeRecoleta</name>
    <dbReference type="NCBI Taxonomy" id="2761109"/>
    <lineage>
        <taxon>Viruses</taxon>
        <taxon>Duplodnaviria</taxon>
        <taxon>Heunggongvirae</taxon>
        <taxon>Uroviricota</taxon>
        <taxon>Caudoviricetes</taxon>
        <taxon>Casjensviridae</taxon>
        <taxon>Redjacvirus</taxon>
        <taxon>Redjacvirus piberecoleta</taxon>
    </lineage>
</organism>
<dbReference type="KEGG" id="vg:62682468"/>
<dbReference type="GeneID" id="62682468"/>
<sequence length="75" mass="8950">MQGPNTRRVLQQLNEDGFKVRLTFIQDEMSIHIDHKSGTLTDRQHKMVTQRIMDATLKDFMHHHKRLRKTGRRAI</sequence>
<evidence type="ECO:0000313" key="2">
    <source>
        <dbReference type="Proteomes" id="UP000515430"/>
    </source>
</evidence>
<evidence type="ECO:0000313" key="1">
    <source>
        <dbReference type="EMBL" id="QMV29948.1"/>
    </source>
</evidence>
<keyword evidence="2" id="KW-1185">Reference proteome</keyword>
<accession>A0A7G5B0X5</accession>